<dbReference type="PROSITE" id="PS01271">
    <property type="entry name" value="NA_SULFATE"/>
    <property type="match status" value="1"/>
</dbReference>
<dbReference type="PANTHER" id="PTHR43652">
    <property type="entry name" value="BASIC AMINO ACID ANTIPORTER YFCC-RELATED"/>
    <property type="match status" value="1"/>
</dbReference>
<dbReference type="GO" id="GO:0008324">
    <property type="term" value="F:monoatomic cation transmembrane transporter activity"/>
    <property type="evidence" value="ECO:0007669"/>
    <property type="project" value="InterPro"/>
</dbReference>
<evidence type="ECO:0000256" key="3">
    <source>
        <dbReference type="ARBA" id="ARBA00022692"/>
    </source>
</evidence>
<dbReference type="InterPro" id="IPR031312">
    <property type="entry name" value="Na/sul_symport_CS"/>
</dbReference>
<sequence>MMWLTFATIVAMVVAYALERWSIELVSIATLVAWLVLFWLGPILLGEKTPLSPDDILAGFSNQALVTVLAMLVVGQGLFQTDALERPATMLARYGGRTGMGAVILILFGAMVTSAVVNDTPVVVMFLPIVTAIAATRGIATSKVLMPLSFAALLGGTTTLIGTSTNLLAAGVAQKAAGLTLGFFEFTIPAAIMAAFGFAYVTLVLPRILTARAGMADQMTGGSGKQFIAQIDITYGHPLAGIASVSGMFPALKDMTVRLVQRGEHPFLPPFENLTLRPGDTVIVAATRNALTRAISDGAAAPSRDADNGASETAPTMPTKDVTLAEAVVAPGSRLIGRTIEQAAIHLDTGTVVLGVERRSRMPRMPLSDIRLEAGDVLLVGGTRDTVEGLRLNRDLLLLEWSAADLPTRRYAKRALVIFVIMVAYAASGIGPIVIGALGGAFAMIAFGCLNIRQAIRAFDHRIFLMIGASLAAAAALEATGGAVFIADAAIDAVRGYPVSVTLSVIFIVVAILTNIISNNATAVLFTPIAIQVADKTGNDPMPFVVAVILAASCAFATPIGYQTNMLVMGPGHYRFRDYLVGGTPLVIIMWLVYSVVGPWYYGLW</sequence>
<evidence type="ECO:0000256" key="2">
    <source>
        <dbReference type="ARBA" id="ARBA00022448"/>
    </source>
</evidence>
<keyword evidence="6 8" id="KW-0472">Membrane</keyword>
<evidence type="ECO:0000313" key="10">
    <source>
        <dbReference type="EMBL" id="SDB14694.1"/>
    </source>
</evidence>
<feature type="transmembrane region" description="Helical" evidence="8">
    <location>
        <begin position="25"/>
        <end position="45"/>
    </location>
</feature>
<evidence type="ECO:0000256" key="4">
    <source>
        <dbReference type="ARBA" id="ARBA00022737"/>
    </source>
</evidence>
<feature type="transmembrane region" description="Helical" evidence="8">
    <location>
        <begin position="506"/>
        <end position="531"/>
    </location>
</feature>
<feature type="transmembrane region" description="Helical" evidence="8">
    <location>
        <begin position="411"/>
        <end position="427"/>
    </location>
</feature>
<organism evidence="10 11">
    <name type="scientific">Bauldia litoralis</name>
    <dbReference type="NCBI Taxonomy" id="665467"/>
    <lineage>
        <taxon>Bacteria</taxon>
        <taxon>Pseudomonadati</taxon>
        <taxon>Pseudomonadota</taxon>
        <taxon>Alphaproteobacteria</taxon>
        <taxon>Hyphomicrobiales</taxon>
        <taxon>Kaistiaceae</taxon>
        <taxon>Bauldia</taxon>
    </lineage>
</organism>
<dbReference type="InterPro" id="IPR006037">
    <property type="entry name" value="RCK_C"/>
</dbReference>
<dbReference type="EMBL" id="FMXQ01000002">
    <property type="protein sequence ID" value="SDB14694.1"/>
    <property type="molecule type" value="Genomic_DNA"/>
</dbReference>
<dbReference type="Pfam" id="PF02080">
    <property type="entry name" value="TrkA_C"/>
    <property type="match status" value="1"/>
</dbReference>
<feature type="domain" description="RCK C-terminal" evidence="9">
    <location>
        <begin position="312"/>
        <end position="396"/>
    </location>
</feature>
<name>A0A1G6B1Z4_9HYPH</name>
<feature type="region of interest" description="Disordered" evidence="7">
    <location>
        <begin position="296"/>
        <end position="318"/>
    </location>
</feature>
<feature type="transmembrane region" description="Helical" evidence="8">
    <location>
        <begin position="183"/>
        <end position="205"/>
    </location>
</feature>
<dbReference type="InterPro" id="IPR051679">
    <property type="entry name" value="DASS-Related_Transporters"/>
</dbReference>
<evidence type="ECO:0000256" key="7">
    <source>
        <dbReference type="SAM" id="MobiDB-lite"/>
    </source>
</evidence>
<feature type="transmembrane region" description="Helical" evidence="8">
    <location>
        <begin position="464"/>
        <end position="486"/>
    </location>
</feature>
<feature type="transmembrane region" description="Helical" evidence="8">
    <location>
        <begin position="543"/>
        <end position="562"/>
    </location>
</feature>
<evidence type="ECO:0000313" key="11">
    <source>
        <dbReference type="Proteomes" id="UP000199071"/>
    </source>
</evidence>
<keyword evidence="4" id="KW-0677">Repeat</keyword>
<gene>
    <name evidence="10" type="ORF">SAMN02982931_01125</name>
</gene>
<evidence type="ECO:0000256" key="1">
    <source>
        <dbReference type="ARBA" id="ARBA00004141"/>
    </source>
</evidence>
<feature type="transmembrane region" description="Helical" evidence="8">
    <location>
        <begin position="144"/>
        <end position="163"/>
    </location>
</feature>
<keyword evidence="2" id="KW-0813">Transport</keyword>
<feature type="domain" description="RCK C-terminal" evidence="9">
    <location>
        <begin position="216"/>
        <end position="300"/>
    </location>
</feature>
<comment type="subcellular location">
    <subcellularLocation>
        <location evidence="1">Membrane</location>
        <topology evidence="1">Multi-pass membrane protein</topology>
    </subcellularLocation>
</comment>
<protein>
    <submittedName>
        <fullName evidence="10">TrkA-C domain-containing protein</fullName>
    </submittedName>
</protein>
<dbReference type="Gene3D" id="3.30.70.1450">
    <property type="entry name" value="Regulator of K+ conductance, C-terminal domain"/>
    <property type="match status" value="1"/>
</dbReference>
<proteinExistence type="predicted"/>
<dbReference type="GO" id="GO:0006813">
    <property type="term" value="P:potassium ion transport"/>
    <property type="evidence" value="ECO:0007669"/>
    <property type="project" value="InterPro"/>
</dbReference>
<keyword evidence="3 8" id="KW-0812">Transmembrane</keyword>
<feature type="transmembrane region" description="Helical" evidence="8">
    <location>
        <begin position="57"/>
        <end position="79"/>
    </location>
</feature>
<dbReference type="SUPFAM" id="SSF116726">
    <property type="entry name" value="TrkA C-terminal domain-like"/>
    <property type="match status" value="2"/>
</dbReference>
<reference evidence="10 11" key="1">
    <citation type="submission" date="2016-10" db="EMBL/GenBank/DDBJ databases">
        <authorList>
            <person name="de Groot N.N."/>
        </authorList>
    </citation>
    <scope>NUCLEOTIDE SEQUENCE [LARGE SCALE GENOMIC DNA]</scope>
    <source>
        <strain evidence="10 11">ATCC 35022</strain>
    </source>
</reference>
<dbReference type="PANTHER" id="PTHR43652:SF2">
    <property type="entry name" value="BASIC AMINO ACID ANTIPORTER YFCC-RELATED"/>
    <property type="match status" value="1"/>
</dbReference>
<dbReference type="Pfam" id="PF03600">
    <property type="entry name" value="CitMHS"/>
    <property type="match status" value="1"/>
</dbReference>
<evidence type="ECO:0000256" key="5">
    <source>
        <dbReference type="ARBA" id="ARBA00022989"/>
    </source>
</evidence>
<dbReference type="PROSITE" id="PS51202">
    <property type="entry name" value="RCK_C"/>
    <property type="match status" value="2"/>
</dbReference>
<dbReference type="GO" id="GO:0005886">
    <property type="term" value="C:plasma membrane"/>
    <property type="evidence" value="ECO:0007669"/>
    <property type="project" value="TreeGrafter"/>
</dbReference>
<dbReference type="AlphaFoldDB" id="A0A1G6B1Z4"/>
<dbReference type="STRING" id="665467.SAMN02982931_01125"/>
<accession>A0A1G6B1Z4</accession>
<dbReference type="InterPro" id="IPR004680">
    <property type="entry name" value="Cit_transptr-like_dom"/>
</dbReference>
<feature type="transmembrane region" description="Helical" evidence="8">
    <location>
        <begin position="582"/>
        <end position="602"/>
    </location>
</feature>
<keyword evidence="11" id="KW-1185">Reference proteome</keyword>
<evidence type="ECO:0000256" key="6">
    <source>
        <dbReference type="ARBA" id="ARBA00023136"/>
    </source>
</evidence>
<feature type="transmembrane region" description="Helical" evidence="8">
    <location>
        <begin position="99"/>
        <end position="132"/>
    </location>
</feature>
<evidence type="ECO:0000259" key="9">
    <source>
        <dbReference type="PROSITE" id="PS51202"/>
    </source>
</evidence>
<dbReference type="Proteomes" id="UP000199071">
    <property type="component" value="Unassembled WGS sequence"/>
</dbReference>
<dbReference type="InterPro" id="IPR036721">
    <property type="entry name" value="RCK_C_sf"/>
</dbReference>
<evidence type="ECO:0000256" key="8">
    <source>
        <dbReference type="SAM" id="Phobius"/>
    </source>
</evidence>
<keyword evidence="5 8" id="KW-1133">Transmembrane helix</keyword>